<sequence>MTLQRFATLVLLVICSGLGYYLYNTHIAYQPQQVEPNAEKPLFAGEKVKSTSYDASGIRSYSIQSSSLEYYSKLGETHFNEPVLWTYKDGADEEWRISANFAVLKDKTLLEMTGRVRIFNLLPDAKIKVVSTESLTLDLAKQDFWTQDAIEIIGNGFQTEAASAKGNFGSYSIDLIGNVKSRYEPTTFSNR</sequence>
<dbReference type="Proteomes" id="UP000290287">
    <property type="component" value="Unassembled WGS sequence"/>
</dbReference>
<keyword evidence="8" id="KW-1185">Reference proteome</keyword>
<keyword evidence="5 6" id="KW-0472">Membrane</keyword>
<dbReference type="GO" id="GO:0015221">
    <property type="term" value="F:lipopolysaccharide transmembrane transporter activity"/>
    <property type="evidence" value="ECO:0007669"/>
    <property type="project" value="InterPro"/>
</dbReference>
<dbReference type="EMBL" id="PEIB01000029">
    <property type="protein sequence ID" value="RXJ71922.1"/>
    <property type="molecule type" value="Genomic_DNA"/>
</dbReference>
<dbReference type="OrthoDB" id="5659892at2"/>
<gene>
    <name evidence="6 7" type="primary">lptC</name>
    <name evidence="7" type="ORF">CS022_18765</name>
</gene>
<dbReference type="AlphaFoldDB" id="A0A4Q0YM59"/>
<name>A0A4Q0YM59_9GAMM</name>
<dbReference type="PANTHER" id="PTHR37481:SF1">
    <property type="entry name" value="LIPOPOLYSACCHARIDE EXPORT SYSTEM PROTEIN LPTC"/>
    <property type="match status" value="1"/>
</dbReference>
<evidence type="ECO:0000313" key="7">
    <source>
        <dbReference type="EMBL" id="RXJ71922.1"/>
    </source>
</evidence>
<comment type="caution">
    <text evidence="7">The sequence shown here is derived from an EMBL/GenBank/DDBJ whole genome shotgun (WGS) entry which is preliminary data.</text>
</comment>
<keyword evidence="4 6" id="KW-1133">Transmembrane helix</keyword>
<dbReference type="GO" id="GO:0005886">
    <property type="term" value="C:plasma membrane"/>
    <property type="evidence" value="ECO:0007669"/>
    <property type="project" value="UniProtKB-SubCell"/>
</dbReference>
<dbReference type="NCBIfam" id="TIGR04409">
    <property type="entry name" value="LptC_YrbK"/>
    <property type="match status" value="1"/>
</dbReference>
<accession>A0A4Q0YM59</accession>
<dbReference type="GO" id="GO:0017089">
    <property type="term" value="F:glycolipid transfer activity"/>
    <property type="evidence" value="ECO:0007669"/>
    <property type="project" value="TreeGrafter"/>
</dbReference>
<evidence type="ECO:0000256" key="6">
    <source>
        <dbReference type="HAMAP-Rule" id="MF_01915"/>
    </source>
</evidence>
<dbReference type="HAMAP" id="MF_01915">
    <property type="entry name" value="LPS_assembly_LptC"/>
    <property type="match status" value="1"/>
</dbReference>
<comment type="similarity">
    <text evidence="6">Belongs to the LptC family.</text>
</comment>
<evidence type="ECO:0000256" key="5">
    <source>
        <dbReference type="ARBA" id="ARBA00023136"/>
    </source>
</evidence>
<dbReference type="InterPro" id="IPR010664">
    <property type="entry name" value="LipoPS_assembly_LptC-rel"/>
</dbReference>
<comment type="function">
    <text evidence="6">Involved in the assembly of lipopolysaccharide (LPS). Required for the translocation of LPS from the inner membrane to the outer membrane. Facilitates the transfer of LPS from the inner membrane to the periplasmic protein LptA. Could be a docking site for LptA.</text>
</comment>
<protein>
    <recommendedName>
        <fullName evidence="6">Lipopolysaccharide export system protein LptC</fullName>
    </recommendedName>
</protein>
<organism evidence="7 8">
    <name type="scientific">Veronia nyctiphanis</name>
    <dbReference type="NCBI Taxonomy" id="1278244"/>
    <lineage>
        <taxon>Bacteria</taxon>
        <taxon>Pseudomonadati</taxon>
        <taxon>Pseudomonadota</taxon>
        <taxon>Gammaproteobacteria</taxon>
        <taxon>Vibrionales</taxon>
        <taxon>Vibrionaceae</taxon>
        <taxon>Veronia</taxon>
    </lineage>
</organism>
<evidence type="ECO:0000256" key="4">
    <source>
        <dbReference type="ARBA" id="ARBA00022989"/>
    </source>
</evidence>
<dbReference type="InterPro" id="IPR052363">
    <property type="entry name" value="LPS_export_LptC"/>
</dbReference>
<reference evidence="7 8" key="1">
    <citation type="submission" date="2017-10" db="EMBL/GenBank/DDBJ databases">
        <title>Nyctiphanis sp. nov., isolated from the stomach of the euphausiid Nyctiphanes simplex (Hansen, 1911) in the Gulf of California.</title>
        <authorList>
            <person name="Gomez-Gil B."/>
            <person name="Aguilar-Mendez M."/>
            <person name="Lopez-Cortes A."/>
            <person name="Gomez-Gutierrez J."/>
            <person name="Roque A."/>
            <person name="Lang E."/>
            <person name="Gonzalez-Castillo A."/>
        </authorList>
    </citation>
    <scope>NUCLEOTIDE SEQUENCE [LARGE SCALE GENOMIC DNA]</scope>
    <source>
        <strain evidence="7 8">CAIM 600</strain>
    </source>
</reference>
<dbReference type="RefSeq" id="WP_129123527.1">
    <property type="nucleotide sequence ID" value="NZ_PEIB01000029.1"/>
</dbReference>
<evidence type="ECO:0000313" key="8">
    <source>
        <dbReference type="Proteomes" id="UP000290287"/>
    </source>
</evidence>
<dbReference type="PANTHER" id="PTHR37481">
    <property type="entry name" value="LIPOPOLYSACCHARIDE EXPORT SYSTEM PROTEIN LPTC"/>
    <property type="match status" value="1"/>
</dbReference>
<keyword evidence="2 6" id="KW-0997">Cell inner membrane</keyword>
<dbReference type="Pfam" id="PF06835">
    <property type="entry name" value="LptC"/>
    <property type="match status" value="1"/>
</dbReference>
<proteinExistence type="inferred from homology"/>
<feature type="transmembrane region" description="Helical" evidence="6">
    <location>
        <begin position="6"/>
        <end position="23"/>
    </location>
</feature>
<dbReference type="Gene3D" id="2.60.450.10">
    <property type="entry name" value="Lipopolysaccharide (LPS) transport protein A like domain"/>
    <property type="match status" value="1"/>
</dbReference>
<keyword evidence="3 6" id="KW-0812">Transmembrane</keyword>
<dbReference type="GO" id="GO:0043165">
    <property type="term" value="P:Gram-negative-bacterium-type cell outer membrane assembly"/>
    <property type="evidence" value="ECO:0007669"/>
    <property type="project" value="UniProtKB-UniRule"/>
</dbReference>
<dbReference type="InterPro" id="IPR026265">
    <property type="entry name" value="LptC"/>
</dbReference>
<keyword evidence="1 6" id="KW-1003">Cell membrane</keyword>
<evidence type="ECO:0000256" key="3">
    <source>
        <dbReference type="ARBA" id="ARBA00022692"/>
    </source>
</evidence>
<dbReference type="GO" id="GO:0030288">
    <property type="term" value="C:outer membrane-bounded periplasmic space"/>
    <property type="evidence" value="ECO:0007669"/>
    <property type="project" value="TreeGrafter"/>
</dbReference>
<evidence type="ECO:0000256" key="1">
    <source>
        <dbReference type="ARBA" id="ARBA00022475"/>
    </source>
</evidence>
<comment type="subcellular location">
    <subcellularLocation>
        <location evidence="6">Cell inner membrane</location>
        <topology evidence="6">Single-pass membrane protein</topology>
    </subcellularLocation>
</comment>
<evidence type="ECO:0000256" key="2">
    <source>
        <dbReference type="ARBA" id="ARBA00022519"/>
    </source>
</evidence>
<comment type="subunit">
    <text evidence="6">Component of the lipopolysaccharide transport and assembly complex. Interacts with LptA and the LptBFG transporter complex.</text>
</comment>